<dbReference type="AlphaFoldDB" id="A0A7J5L7Z8"/>
<sequence>MAVSYTLKDNKSIEAKVTFLRIAPNSKRQTLNDIFTKLSDLSWINRMTPPALHKSFEVRAKRTLDKFVDIIDKSAILPAVDAVVTDAAEYIVSVLAQEAIVSELGYREIPLPEVYKQQKSQNPGFDFIVLNARDVVLFGEAKFESGKNAYGSALSQIVRFISEQNDIADLVELYILIPVQVNRVNQGDKGFIAAFSSTNLNTNRLINNIQNNINYKTAKGYDELILVAVDML</sequence>
<organism evidence="1 2">
    <name type="scientific">Bacteroides stercoris</name>
    <dbReference type="NCBI Taxonomy" id="46506"/>
    <lineage>
        <taxon>Bacteria</taxon>
        <taxon>Pseudomonadati</taxon>
        <taxon>Bacteroidota</taxon>
        <taxon>Bacteroidia</taxon>
        <taxon>Bacteroidales</taxon>
        <taxon>Bacteroidaceae</taxon>
        <taxon>Bacteroides</taxon>
    </lineage>
</organism>
<dbReference type="RefSeq" id="WP_060386345.1">
    <property type="nucleotide sequence ID" value="NZ_CP081913.1"/>
</dbReference>
<reference evidence="1 2" key="1">
    <citation type="journal article" date="2019" name="Nat. Med.">
        <title>A library of human gut bacterial isolates paired with longitudinal multiomics data enables mechanistic microbiome research.</title>
        <authorList>
            <person name="Poyet M."/>
            <person name="Groussin M."/>
            <person name="Gibbons S.M."/>
            <person name="Avila-Pacheco J."/>
            <person name="Jiang X."/>
            <person name="Kearney S.M."/>
            <person name="Perrotta A.R."/>
            <person name="Berdy B."/>
            <person name="Zhao S."/>
            <person name="Lieberman T.D."/>
            <person name="Swanson P.K."/>
            <person name="Smith M."/>
            <person name="Roesemann S."/>
            <person name="Alexander J.E."/>
            <person name="Rich S.A."/>
            <person name="Livny J."/>
            <person name="Vlamakis H."/>
            <person name="Clish C."/>
            <person name="Bullock K."/>
            <person name="Deik A."/>
            <person name="Scott J."/>
            <person name="Pierce K.A."/>
            <person name="Xavier R.J."/>
            <person name="Alm E.J."/>
        </authorList>
    </citation>
    <scope>NUCLEOTIDE SEQUENCE [LARGE SCALE GENOMIC DNA]</scope>
    <source>
        <strain evidence="1 2">BIOML-A6</strain>
    </source>
</reference>
<proteinExistence type="predicted"/>
<accession>A0A7J5L7Z8</accession>
<gene>
    <name evidence="1" type="ORF">F9958_18090</name>
</gene>
<dbReference type="Proteomes" id="UP000467334">
    <property type="component" value="Unassembled WGS sequence"/>
</dbReference>
<evidence type="ECO:0000313" key="2">
    <source>
        <dbReference type="Proteomes" id="UP000467334"/>
    </source>
</evidence>
<protein>
    <recommendedName>
        <fullName evidence="3">DUF1837 domain-containing protein</fullName>
    </recommendedName>
</protein>
<name>A0A7J5L7Z8_BACSE</name>
<comment type="caution">
    <text evidence="1">The sequence shown here is derived from an EMBL/GenBank/DDBJ whole genome shotgun (WGS) entry which is preliminary data.</text>
</comment>
<evidence type="ECO:0000313" key="1">
    <source>
        <dbReference type="EMBL" id="KAB5306990.1"/>
    </source>
</evidence>
<dbReference type="EMBL" id="WCLE01000090">
    <property type="protein sequence ID" value="KAB5306990.1"/>
    <property type="molecule type" value="Genomic_DNA"/>
</dbReference>
<evidence type="ECO:0008006" key="3">
    <source>
        <dbReference type="Google" id="ProtNLM"/>
    </source>
</evidence>